<dbReference type="PANTHER" id="PTHR13952">
    <property type="entry name" value="U1 SMALL NUCLEAR RIBONUCLEOPROTEIN 70 KD"/>
    <property type="match status" value="1"/>
</dbReference>
<evidence type="ECO:0000313" key="8">
    <source>
        <dbReference type="EMBL" id="CAF9925931.1"/>
    </source>
</evidence>
<evidence type="ECO:0000256" key="1">
    <source>
        <dbReference type="ARBA" id="ARBA00004123"/>
    </source>
</evidence>
<feature type="compositionally biased region" description="Gly residues" evidence="6">
    <location>
        <begin position="287"/>
        <end position="307"/>
    </location>
</feature>
<dbReference type="GO" id="GO:0071011">
    <property type="term" value="C:precatalytic spliceosome"/>
    <property type="evidence" value="ECO:0007669"/>
    <property type="project" value="TreeGrafter"/>
</dbReference>
<dbReference type="InterPro" id="IPR022023">
    <property type="entry name" value="U1snRNP70_N"/>
</dbReference>
<dbReference type="InterPro" id="IPR035979">
    <property type="entry name" value="RBD_domain_sf"/>
</dbReference>
<dbReference type="PROSITE" id="PS50102">
    <property type="entry name" value="RRM"/>
    <property type="match status" value="1"/>
</dbReference>
<keyword evidence="3" id="KW-0539">Nucleus</keyword>
<evidence type="ECO:0000313" key="9">
    <source>
        <dbReference type="Proteomes" id="UP000664169"/>
    </source>
</evidence>
<dbReference type="GO" id="GO:0071004">
    <property type="term" value="C:U2-type prespliceosome"/>
    <property type="evidence" value="ECO:0007669"/>
    <property type="project" value="TreeGrafter"/>
</dbReference>
<evidence type="ECO:0000256" key="4">
    <source>
        <dbReference type="ARBA" id="ARBA00023274"/>
    </source>
</evidence>
<dbReference type="CDD" id="cd12236">
    <property type="entry name" value="RRM_snRNP70"/>
    <property type="match status" value="1"/>
</dbReference>
<evidence type="ECO:0000259" key="7">
    <source>
        <dbReference type="PROSITE" id="PS50102"/>
    </source>
</evidence>
<evidence type="ECO:0000256" key="3">
    <source>
        <dbReference type="ARBA" id="ARBA00023242"/>
    </source>
</evidence>
<feature type="compositionally biased region" description="Basic and acidic residues" evidence="6">
    <location>
        <begin position="350"/>
        <end position="389"/>
    </location>
</feature>
<feature type="compositionally biased region" description="Gly residues" evidence="6">
    <location>
        <begin position="267"/>
        <end position="277"/>
    </location>
</feature>
<dbReference type="EMBL" id="CAJPDQ010000024">
    <property type="protein sequence ID" value="CAF9925931.1"/>
    <property type="molecule type" value="Genomic_DNA"/>
</dbReference>
<dbReference type="SMART" id="SM00360">
    <property type="entry name" value="RRM"/>
    <property type="match status" value="1"/>
</dbReference>
<feature type="compositionally biased region" description="Basic and acidic residues" evidence="6">
    <location>
        <begin position="318"/>
        <end position="329"/>
    </location>
</feature>
<dbReference type="SUPFAM" id="SSF54928">
    <property type="entry name" value="RNA-binding domain, RBD"/>
    <property type="match status" value="1"/>
</dbReference>
<keyword evidence="9" id="KW-1185">Reference proteome</keyword>
<comment type="subcellular location">
    <subcellularLocation>
        <location evidence="1">Nucleus</location>
    </subcellularLocation>
</comment>
<protein>
    <recommendedName>
        <fullName evidence="7">RRM domain-containing protein</fullName>
    </recommendedName>
</protein>
<feature type="domain" description="RRM" evidence="7">
    <location>
        <begin position="101"/>
        <end position="189"/>
    </location>
</feature>
<dbReference type="GO" id="GO:0005685">
    <property type="term" value="C:U1 snRNP"/>
    <property type="evidence" value="ECO:0007669"/>
    <property type="project" value="TreeGrafter"/>
</dbReference>
<dbReference type="AlphaFoldDB" id="A0A8H3FH93"/>
<dbReference type="PANTHER" id="PTHR13952:SF5">
    <property type="entry name" value="U1 SMALL NUCLEAR RIBONUCLEOPROTEIN 70 KDA"/>
    <property type="match status" value="1"/>
</dbReference>
<dbReference type="InterPro" id="IPR000504">
    <property type="entry name" value="RRM_dom"/>
</dbReference>
<dbReference type="InterPro" id="IPR012677">
    <property type="entry name" value="Nucleotide-bd_a/b_plait_sf"/>
</dbReference>
<organism evidence="8 9">
    <name type="scientific">Gomphillus americanus</name>
    <dbReference type="NCBI Taxonomy" id="1940652"/>
    <lineage>
        <taxon>Eukaryota</taxon>
        <taxon>Fungi</taxon>
        <taxon>Dikarya</taxon>
        <taxon>Ascomycota</taxon>
        <taxon>Pezizomycotina</taxon>
        <taxon>Lecanoromycetes</taxon>
        <taxon>OSLEUM clade</taxon>
        <taxon>Ostropomycetidae</taxon>
        <taxon>Ostropales</taxon>
        <taxon>Graphidaceae</taxon>
        <taxon>Gomphilloideae</taxon>
        <taxon>Gomphillus</taxon>
    </lineage>
</organism>
<dbReference type="InterPro" id="IPR034143">
    <property type="entry name" value="snRNP70_RRM"/>
</dbReference>
<evidence type="ECO:0000256" key="5">
    <source>
        <dbReference type="PROSITE-ProRule" id="PRU00176"/>
    </source>
</evidence>
<sequence>MTDKLPPNLLALFAPRPALRYLPPTDRAPSERRTAPIGGTAEFLKDLQEYKQETYESEDTWFERREIKKAENRELRKKVTVDDYENYKPSEDPQIRGDPLRTLFVARLSYDVKESDLEKEFGRYGPIERIRIVADIVKDENHTSKKKQKQHRGYAFIVYEREKDMKAAYKETDGIRIRDRKVVVDVERGRTVKGWRPMRFGGGVGGRGYTKSTPAKPIGFSAGPGAPSSMGGFRGGFRGGYGGDRGGFRGGRGGGYGGRGGIGYGGGGGRGGNGGSFQGSFPSGAPAGPGGRPGFQGSPGGGMGSNGTGPDMNGNAFGDKRNGYDDRSGHRSGGGRYGDRDRPSGPGRYNDYDRPRDDRDRGYRGRDDDHGRKRPHEDAGYDDPRKRRY</sequence>
<dbReference type="Pfam" id="PF00076">
    <property type="entry name" value="RRM_1"/>
    <property type="match status" value="1"/>
</dbReference>
<dbReference type="Gene3D" id="3.30.70.330">
    <property type="match status" value="1"/>
</dbReference>
<dbReference type="Pfam" id="PF12220">
    <property type="entry name" value="U1snRNP70_N"/>
    <property type="match status" value="1"/>
</dbReference>
<proteinExistence type="predicted"/>
<dbReference type="OrthoDB" id="4207594at2759"/>
<feature type="region of interest" description="Disordered" evidence="6">
    <location>
        <begin position="267"/>
        <end position="389"/>
    </location>
</feature>
<dbReference type="FunFam" id="3.30.70.330:FF:000298">
    <property type="entry name" value="U1 small nuclear ribonucleoprotein 70 kDa"/>
    <property type="match status" value="1"/>
</dbReference>
<comment type="caution">
    <text evidence="8">The sequence shown here is derived from an EMBL/GenBank/DDBJ whole genome shotgun (WGS) entry which is preliminary data.</text>
</comment>
<keyword evidence="2 5" id="KW-0694">RNA-binding</keyword>
<accession>A0A8H3FH93</accession>
<dbReference type="GO" id="GO:0003729">
    <property type="term" value="F:mRNA binding"/>
    <property type="evidence" value="ECO:0007669"/>
    <property type="project" value="TreeGrafter"/>
</dbReference>
<name>A0A8H3FH93_9LECA</name>
<dbReference type="GO" id="GO:0000398">
    <property type="term" value="P:mRNA splicing, via spliceosome"/>
    <property type="evidence" value="ECO:0007669"/>
    <property type="project" value="TreeGrafter"/>
</dbReference>
<keyword evidence="4" id="KW-0687">Ribonucleoprotein</keyword>
<dbReference type="Proteomes" id="UP000664169">
    <property type="component" value="Unassembled WGS sequence"/>
</dbReference>
<dbReference type="GO" id="GO:0030619">
    <property type="term" value="F:U1 snRNA binding"/>
    <property type="evidence" value="ECO:0007669"/>
    <property type="project" value="InterPro"/>
</dbReference>
<evidence type="ECO:0000256" key="6">
    <source>
        <dbReference type="SAM" id="MobiDB-lite"/>
    </source>
</evidence>
<evidence type="ECO:0000256" key="2">
    <source>
        <dbReference type="ARBA" id="ARBA00022884"/>
    </source>
</evidence>
<dbReference type="InterPro" id="IPR051183">
    <property type="entry name" value="U1_U11-U12_snRNP_70-35kDa"/>
</dbReference>
<gene>
    <name evidence="8" type="ORF">GOMPHAMPRED_004014</name>
</gene>
<reference evidence="8" key="1">
    <citation type="submission" date="2021-03" db="EMBL/GenBank/DDBJ databases">
        <authorList>
            <person name="Tagirdzhanova G."/>
        </authorList>
    </citation>
    <scope>NUCLEOTIDE SEQUENCE</scope>
</reference>